<keyword evidence="18" id="KW-1185">Reference proteome</keyword>
<dbReference type="PANTHER" id="PTHR16036">
    <property type="entry name" value="ANKYRIN REPEAT AND ZINC FINGER DOMAIN-CONTAINING PROTEIN 1"/>
    <property type="match status" value="1"/>
</dbReference>
<feature type="compositionally biased region" description="Polar residues" evidence="15">
    <location>
        <begin position="680"/>
        <end position="698"/>
    </location>
</feature>
<dbReference type="GO" id="GO:0036503">
    <property type="term" value="P:ERAD pathway"/>
    <property type="evidence" value="ECO:0007669"/>
    <property type="project" value="TreeGrafter"/>
</dbReference>
<feature type="compositionally biased region" description="Basic and acidic residues" evidence="15">
    <location>
        <begin position="314"/>
        <end position="324"/>
    </location>
</feature>
<keyword evidence="8" id="KW-0863">Zinc-finger</keyword>
<keyword evidence="5" id="KW-0479">Metal-binding</keyword>
<keyword evidence="9 14" id="KW-0378">Hydrolase</keyword>
<reference evidence="17" key="2">
    <citation type="submission" date="2015-11" db="EMBL/GenBank/DDBJ databases">
        <authorList>
            <person name="Zhang Y."/>
            <person name="Guo Z."/>
        </authorList>
    </citation>
    <scope>NUCLEOTIDE SEQUENCE</scope>
</reference>
<feature type="compositionally biased region" description="Low complexity" evidence="15">
    <location>
        <begin position="295"/>
        <end position="305"/>
    </location>
</feature>
<dbReference type="GO" id="GO:0008270">
    <property type="term" value="F:zinc ion binding"/>
    <property type="evidence" value="ECO:0007669"/>
    <property type="project" value="UniProtKB-KW"/>
</dbReference>
<dbReference type="PROSITE" id="PS50088">
    <property type="entry name" value="ANK_REPEAT"/>
    <property type="match status" value="1"/>
</dbReference>
<evidence type="ECO:0000256" key="6">
    <source>
        <dbReference type="ARBA" id="ARBA00022737"/>
    </source>
</evidence>
<evidence type="ECO:0000313" key="17">
    <source>
        <dbReference type="EMBL" id="CDI98778.1"/>
    </source>
</evidence>
<dbReference type="Gene3D" id="1.25.40.20">
    <property type="entry name" value="Ankyrin repeat-containing domain"/>
    <property type="match status" value="1"/>
</dbReference>
<evidence type="ECO:0000256" key="9">
    <source>
        <dbReference type="ARBA" id="ARBA00022801"/>
    </source>
</evidence>
<evidence type="ECO:0000256" key="4">
    <source>
        <dbReference type="ARBA" id="ARBA00022722"/>
    </source>
</evidence>
<feature type="region of interest" description="Disordered" evidence="15">
    <location>
        <begin position="105"/>
        <end position="138"/>
    </location>
</feature>
<keyword evidence="10" id="KW-0862">Zinc</keyword>
<keyword evidence="4 14" id="KW-0540">Nuclease</keyword>
<keyword evidence="6" id="KW-0677">Repeat</keyword>
<protein>
    <submittedName>
        <fullName evidence="17">Ankyrin repeats (Many copies)</fullName>
    </submittedName>
</protein>
<evidence type="ECO:0000256" key="13">
    <source>
        <dbReference type="PROSITE-ProRule" id="PRU00023"/>
    </source>
</evidence>
<dbReference type="OMA" id="AQKTIHR"/>
<evidence type="ECO:0000256" key="2">
    <source>
        <dbReference type="ARBA" id="ARBA00009262"/>
    </source>
</evidence>
<reference evidence="17" key="1">
    <citation type="journal article" date="2013" name="Nature">
        <title>The genomes of four tapeworm species reveal adaptations to parasitism.</title>
        <authorList>
            <person name="Tsai I.J."/>
            <person name="Zarowiecki M."/>
            <person name="Holroyd N."/>
            <person name="Garciarrubio A."/>
            <person name="Sanchez-Flores A."/>
            <person name="Brooks K.L."/>
            <person name="Tracey A."/>
            <person name="Bobes R.J."/>
            <person name="Fragoso G."/>
            <person name="Sciutto E."/>
            <person name="Aslett M."/>
            <person name="Beasley H."/>
            <person name="Bennett H.M."/>
            <person name="Cai J."/>
            <person name="Camicia F."/>
            <person name="Clark R."/>
            <person name="Cucher M."/>
            <person name="De Silva N."/>
            <person name="Day T.A."/>
            <person name="Deplazes P."/>
            <person name="Estrada K."/>
            <person name="Fernandez C."/>
            <person name="Holland P.W."/>
            <person name="Hou J."/>
            <person name="Hu S."/>
            <person name="Huckvale T."/>
            <person name="Hung S.S."/>
            <person name="Kamenetzky L."/>
            <person name="Keane J.A."/>
            <person name="Kiss F."/>
            <person name="Koziol U."/>
            <person name="Lambert O."/>
            <person name="Liu K."/>
            <person name="Luo X."/>
            <person name="Luo Y."/>
            <person name="Macchiaroli N."/>
            <person name="Nichol S."/>
            <person name="Paps J."/>
            <person name="Parkinson J."/>
            <person name="Pouchkina-Stantcheva N."/>
            <person name="Riddiford N."/>
            <person name="Rosenzvit M."/>
            <person name="Salinas G."/>
            <person name="Wasmuth J.D."/>
            <person name="Zamanian M."/>
            <person name="Zheng Y."/>
            <person name="Cai X."/>
            <person name="Soberon X."/>
            <person name="Olson P.D."/>
            <person name="Laclette J.P."/>
            <person name="Brehm K."/>
            <person name="Berriman M."/>
            <person name="Garciarrubio A."/>
            <person name="Bobes R.J."/>
            <person name="Fragoso G."/>
            <person name="Sanchez-Flores A."/>
            <person name="Estrada K."/>
            <person name="Cevallos M.A."/>
            <person name="Morett E."/>
            <person name="Gonzalez V."/>
            <person name="Portillo T."/>
            <person name="Ochoa-Leyva A."/>
            <person name="Jose M.V."/>
            <person name="Sciutto E."/>
            <person name="Landa A."/>
            <person name="Jimenez L."/>
            <person name="Valdes V."/>
            <person name="Carrero J.C."/>
            <person name="Larralde C."/>
            <person name="Morales-Montor J."/>
            <person name="Limon-Lason J."/>
            <person name="Soberon X."/>
            <person name="Laclette J.P."/>
        </authorList>
    </citation>
    <scope>NUCLEOTIDE SEQUENCE [LARGE SCALE GENOMIC DNA]</scope>
</reference>
<feature type="domain" description="VLRF1" evidence="16">
    <location>
        <begin position="188"/>
        <end position="335"/>
    </location>
</feature>
<dbReference type="InterPro" id="IPR036236">
    <property type="entry name" value="Znf_C2H2_sf"/>
</dbReference>
<dbReference type="Proteomes" id="UP000017246">
    <property type="component" value="Unassembled WGS sequence"/>
</dbReference>
<evidence type="ECO:0000256" key="1">
    <source>
        <dbReference type="ARBA" id="ARBA00004496"/>
    </source>
</evidence>
<comment type="subcellular location">
    <subcellularLocation>
        <location evidence="1">Cytoplasm</location>
    </subcellularLocation>
</comment>
<organism evidence="17 18">
    <name type="scientific">Echinococcus multilocularis</name>
    <name type="common">Fox tapeworm</name>
    <dbReference type="NCBI Taxonomy" id="6211"/>
    <lineage>
        <taxon>Eukaryota</taxon>
        <taxon>Metazoa</taxon>
        <taxon>Spiralia</taxon>
        <taxon>Lophotrochozoa</taxon>
        <taxon>Platyhelminthes</taxon>
        <taxon>Cestoda</taxon>
        <taxon>Eucestoda</taxon>
        <taxon>Cyclophyllidea</taxon>
        <taxon>Taeniidae</taxon>
        <taxon>Echinococcus</taxon>
    </lineage>
</organism>
<evidence type="ECO:0000256" key="15">
    <source>
        <dbReference type="SAM" id="MobiDB-lite"/>
    </source>
</evidence>
<dbReference type="SUPFAM" id="SSF57667">
    <property type="entry name" value="beta-beta-alpha zinc fingers"/>
    <property type="match status" value="1"/>
</dbReference>
<feature type="repeat" description="ANK" evidence="13">
    <location>
        <begin position="601"/>
        <end position="634"/>
    </location>
</feature>
<dbReference type="InterPro" id="IPR036770">
    <property type="entry name" value="Ankyrin_rpt-contain_sf"/>
</dbReference>
<dbReference type="PROSITE" id="PS52044">
    <property type="entry name" value="VLRF1"/>
    <property type="match status" value="1"/>
</dbReference>
<dbReference type="GO" id="GO:0004519">
    <property type="term" value="F:endonuclease activity"/>
    <property type="evidence" value="ECO:0007669"/>
    <property type="project" value="UniProtKB-KW"/>
</dbReference>
<dbReference type="Pfam" id="PF00023">
    <property type="entry name" value="Ank"/>
    <property type="match status" value="1"/>
</dbReference>
<evidence type="ECO:0000256" key="8">
    <source>
        <dbReference type="ARBA" id="ARBA00022771"/>
    </source>
</evidence>
<feature type="compositionally biased region" description="Low complexity" evidence="15">
    <location>
        <begin position="481"/>
        <end position="498"/>
    </location>
</feature>
<dbReference type="AlphaFoldDB" id="A0A087W298"/>
<keyword evidence="12" id="KW-0175">Coiled coil</keyword>
<comment type="domain">
    <text evidence="14">The VLRF1 domain mediates binding to the 60S ribosomal subunit.</text>
</comment>
<name>A0A087W298_ECHMU</name>
<evidence type="ECO:0000256" key="12">
    <source>
        <dbReference type="ARBA" id="ARBA00023054"/>
    </source>
</evidence>
<feature type="region of interest" description="Disordered" evidence="15">
    <location>
        <begin position="229"/>
        <end position="249"/>
    </location>
</feature>
<evidence type="ECO:0000313" key="18">
    <source>
        <dbReference type="Proteomes" id="UP000017246"/>
    </source>
</evidence>
<dbReference type="InterPro" id="IPR002110">
    <property type="entry name" value="Ankyrin_rpt"/>
</dbReference>
<feature type="compositionally biased region" description="Low complexity" evidence="15">
    <location>
        <begin position="439"/>
        <end position="448"/>
    </location>
</feature>
<feature type="region of interest" description="Disordered" evidence="15">
    <location>
        <begin position="810"/>
        <end position="837"/>
    </location>
</feature>
<dbReference type="PANTHER" id="PTHR16036:SF2">
    <property type="entry name" value="TRNA ENDONUCLEASE ANKZF1"/>
    <property type="match status" value="1"/>
</dbReference>
<dbReference type="eggNOG" id="KOG2505">
    <property type="taxonomic scope" value="Eukaryota"/>
</dbReference>
<feature type="compositionally biased region" description="Basic residues" evidence="15">
    <location>
        <begin position="462"/>
        <end position="472"/>
    </location>
</feature>
<evidence type="ECO:0000256" key="14">
    <source>
        <dbReference type="PROSITE-ProRule" id="PRU01389"/>
    </source>
</evidence>
<feature type="region of interest" description="Disordered" evidence="15">
    <location>
        <begin position="680"/>
        <end position="703"/>
    </location>
</feature>
<dbReference type="InterPro" id="IPR047139">
    <property type="entry name" value="ANKZ1/VMS1"/>
</dbReference>
<dbReference type="Pfam" id="PF18716">
    <property type="entry name" value="VATC"/>
    <property type="match status" value="1"/>
</dbReference>
<dbReference type="SUPFAM" id="SSF48403">
    <property type="entry name" value="Ankyrin repeat"/>
    <property type="match status" value="1"/>
</dbReference>
<evidence type="ECO:0000259" key="16">
    <source>
        <dbReference type="PROSITE" id="PS52044"/>
    </source>
</evidence>
<feature type="region of interest" description="Disordered" evidence="15">
    <location>
        <begin position="295"/>
        <end position="327"/>
    </location>
</feature>
<dbReference type="OrthoDB" id="429841at2759"/>
<feature type="region of interest" description="Disordered" evidence="15">
    <location>
        <begin position="426"/>
        <end position="502"/>
    </location>
</feature>
<comment type="similarity">
    <text evidence="2 14">Belongs to the ANKZF1/VMS1 family.</text>
</comment>
<evidence type="ECO:0000256" key="11">
    <source>
        <dbReference type="ARBA" id="ARBA00023043"/>
    </source>
</evidence>
<dbReference type="Pfam" id="PF18826">
    <property type="entry name" value="bVLRF1"/>
    <property type="match status" value="1"/>
</dbReference>
<dbReference type="STRING" id="6211.A0A087W298"/>
<feature type="active site" evidence="14">
    <location>
        <position position="231"/>
    </location>
</feature>
<dbReference type="GO" id="GO:0005737">
    <property type="term" value="C:cytoplasm"/>
    <property type="evidence" value="ECO:0007669"/>
    <property type="project" value="UniProtKB-SubCell"/>
</dbReference>
<evidence type="ECO:0000256" key="7">
    <source>
        <dbReference type="ARBA" id="ARBA00022759"/>
    </source>
</evidence>
<sequence>MERLNCRTCDRISYFNRKCSVDALTGLVLLIESLPNAPVLANSVVESPTAPYTASMQKFDCITCRVSCIDAAEMKAHFKSKLHIATISKGIPRCTANEDWLPTWSENESDGSSTSTSLENENGENEGTQYSVLESTPIQRPNFPGKPMMFFRNRKDEIVGIYRCLLSTKEAPPRTFEDLLDRVNLLRKSRFWAIMLYSGGKFAGGIFDEDKEVVHKTLHRYTVRAKQGGGQSLRDATMGGLSGHKSAGSNLRRHGEMAIRADISHLLHVKWRSYLQACQLILTWTPKVHRAIFYTPPSSSTPSTTELQEIEETNDAKERDKAEGDGSGYVDLAADPLAAEAVASRMGVVAGDPRLRRLPCRAKNITYTHVKELQSDLSRFRVFEHYADLDLISLSERRQIEQGEETIFESRSGRLFCGCLADLPIKSSGQDSPPPPLSSPTVTSPSSLEPATKTTAVPPSKQRARRKRRKDNRQKEQDRVSPLSSSSSPSPNKSLSSSGAEDAVKRADEWLTTKSAPVRQSLSTSDLAALCNTYSDWHRSLRLATAVGDVERLTELLLSSPANGSVRGSSPSKIEVSSSGMEPWPEDEATVQHLLNYRFPNGRSLLHLAVELQGDPEVVRILLMAGCRPEGRDNNGMTPYFLAKQIGKKKLLTCFKSFRQDHPDRYDYEKAGIPLNVAESTSANATRQQRKSNQNASATGGDAVRKLDRISMRENCASAAEKRALLAQQRGKPQVTCNQCSVDMTGKQPFSYLTFVFCSSECLRNHRLKNRSLRGDRVNTKEKTDRQAARAEISGRGELKFMAVARQPTYTRSPHESTPFKRARPHGPLPSGSRIASTHSSCWNNQTNSLVPWKGRMYTGSAVHGCKNLLNPFLTRIHTKQHMGAIMRSRNGMLS</sequence>
<dbReference type="EMBL" id="LN902850">
    <property type="protein sequence ID" value="CDI98778.1"/>
    <property type="molecule type" value="Genomic_DNA"/>
</dbReference>
<evidence type="ECO:0000256" key="10">
    <source>
        <dbReference type="ARBA" id="ARBA00022833"/>
    </source>
</evidence>
<keyword evidence="7 14" id="KW-0255">Endonuclease</keyword>
<keyword evidence="11 13" id="KW-0040">ANK repeat</keyword>
<accession>A0A087W298</accession>
<proteinExistence type="inferred from homology"/>
<feature type="region of interest" description="Disordered" evidence="15">
    <location>
        <begin position="561"/>
        <end position="584"/>
    </location>
</feature>
<gene>
    <name evidence="17" type="ORF">EmuJ_000265000</name>
</gene>
<evidence type="ECO:0000256" key="3">
    <source>
        <dbReference type="ARBA" id="ARBA00022490"/>
    </source>
</evidence>
<dbReference type="GO" id="GO:0016787">
    <property type="term" value="F:hydrolase activity"/>
    <property type="evidence" value="ECO:0007669"/>
    <property type="project" value="UniProtKB-KW"/>
</dbReference>
<keyword evidence="3 14" id="KW-0963">Cytoplasm</keyword>
<evidence type="ECO:0000256" key="5">
    <source>
        <dbReference type="ARBA" id="ARBA00022723"/>
    </source>
</evidence>
<dbReference type="InterPro" id="IPR041175">
    <property type="entry name" value="VLRF1/Vms1"/>
</dbReference>
<dbReference type="InterPro" id="IPR041540">
    <property type="entry name" value="VATC"/>
</dbReference>
<feature type="compositionally biased region" description="Polar residues" evidence="15">
    <location>
        <begin position="561"/>
        <end position="580"/>
    </location>
</feature>